<accession>X8DY11</accession>
<dbReference type="SUPFAM" id="SSF48498">
    <property type="entry name" value="Tetracyclin repressor-like, C-terminal domain"/>
    <property type="match status" value="1"/>
</dbReference>
<dbReference type="InterPro" id="IPR011075">
    <property type="entry name" value="TetR_C"/>
</dbReference>
<dbReference type="Pfam" id="PF16859">
    <property type="entry name" value="TetR_C_11"/>
    <property type="match status" value="1"/>
</dbReference>
<sequence>MYALPKPPPHDGPARRRETGRGVDDPAGAHAKQRTNHRYRQITSPPPSEMPTAVTSSTHEISVYRRWRTRQDLIIDALLDRSAAEIPVPDTGSLRGDLIELARLVSRYLSLPLGRALVRMTALTVEDEALARASAEFFGSRVATVRVVVDRAIERGNRLQARMPDSCSSC</sequence>
<feature type="compositionally biased region" description="Basic residues" evidence="3">
    <location>
        <begin position="31"/>
        <end position="40"/>
    </location>
</feature>
<proteinExistence type="predicted"/>
<feature type="compositionally biased region" description="Basic and acidic residues" evidence="3">
    <location>
        <begin position="8"/>
        <end position="24"/>
    </location>
</feature>
<feature type="region of interest" description="Disordered" evidence="3">
    <location>
        <begin position="1"/>
        <end position="57"/>
    </location>
</feature>
<organism evidence="5">
    <name type="scientific">Mycobacterium xenopi 4042</name>
    <dbReference type="NCBI Taxonomy" id="1299334"/>
    <lineage>
        <taxon>Bacteria</taxon>
        <taxon>Bacillati</taxon>
        <taxon>Actinomycetota</taxon>
        <taxon>Actinomycetes</taxon>
        <taxon>Mycobacteriales</taxon>
        <taxon>Mycobacteriaceae</taxon>
        <taxon>Mycobacterium</taxon>
    </lineage>
</organism>
<dbReference type="EMBL" id="JAOB01000011">
    <property type="protein sequence ID" value="EUA73259.1"/>
    <property type="molecule type" value="Genomic_DNA"/>
</dbReference>
<evidence type="ECO:0000256" key="2">
    <source>
        <dbReference type="ARBA" id="ARBA00023163"/>
    </source>
</evidence>
<keyword evidence="2" id="KW-0804">Transcription</keyword>
<evidence type="ECO:0000256" key="3">
    <source>
        <dbReference type="SAM" id="MobiDB-lite"/>
    </source>
</evidence>
<evidence type="ECO:0000313" key="5">
    <source>
        <dbReference type="EMBL" id="EUA73259.1"/>
    </source>
</evidence>
<protein>
    <submittedName>
        <fullName evidence="5">TetR-family transcriptional regulator</fullName>
    </submittedName>
</protein>
<evidence type="ECO:0000256" key="1">
    <source>
        <dbReference type="ARBA" id="ARBA00023015"/>
    </source>
</evidence>
<feature type="domain" description="Tetracyclin repressor-like C-terminal" evidence="4">
    <location>
        <begin position="88"/>
        <end position="157"/>
    </location>
</feature>
<dbReference type="AlphaFoldDB" id="X8DY11"/>
<dbReference type="Gene3D" id="1.10.357.10">
    <property type="entry name" value="Tetracycline Repressor, domain 2"/>
    <property type="match status" value="1"/>
</dbReference>
<name>X8DY11_MYCXE</name>
<evidence type="ECO:0000259" key="4">
    <source>
        <dbReference type="Pfam" id="PF16859"/>
    </source>
</evidence>
<reference evidence="5" key="1">
    <citation type="submission" date="2014-01" db="EMBL/GenBank/DDBJ databases">
        <authorList>
            <person name="Brown-Elliot B."/>
            <person name="Wallace R."/>
            <person name="Lenaerts A."/>
            <person name="Ordway D."/>
            <person name="DeGroote M.A."/>
            <person name="Parker T."/>
            <person name="Sizemore C."/>
            <person name="Tallon L.J."/>
            <person name="Sadzewicz L.K."/>
            <person name="Sengamalay N."/>
            <person name="Fraser C.M."/>
            <person name="Hine E."/>
            <person name="Shefchek K.A."/>
            <person name="Das S.P."/>
            <person name="Tettelin H."/>
        </authorList>
    </citation>
    <scope>NUCLEOTIDE SEQUENCE [LARGE SCALE GENOMIC DNA]</scope>
    <source>
        <strain evidence="5">4042</strain>
    </source>
</reference>
<keyword evidence="1" id="KW-0805">Transcription regulation</keyword>
<comment type="caution">
    <text evidence="5">The sequence shown here is derived from an EMBL/GenBank/DDBJ whole genome shotgun (WGS) entry which is preliminary data.</text>
</comment>
<dbReference type="InterPro" id="IPR036271">
    <property type="entry name" value="Tet_transcr_reg_TetR-rel_C_sf"/>
</dbReference>
<dbReference type="PATRIC" id="fig|1299334.3.peg.929"/>
<gene>
    <name evidence="5" type="ORF">I553_9415</name>
</gene>